<dbReference type="PANTHER" id="PTHR43712:SF19">
    <property type="entry name" value="DUAL O-METHYLTRANSFERASE_FAD-DEPENDENT MONOOXYGENASE ELCB"/>
    <property type="match status" value="1"/>
</dbReference>
<evidence type="ECO:0000256" key="2">
    <source>
        <dbReference type="ARBA" id="ARBA00022679"/>
    </source>
</evidence>
<evidence type="ECO:0000256" key="4">
    <source>
        <dbReference type="ARBA" id="ARBA00022723"/>
    </source>
</evidence>
<dbReference type="InterPro" id="IPR013700">
    <property type="entry name" value="AflR"/>
</dbReference>
<keyword evidence="1" id="KW-0489">Methyltransferase</keyword>
<dbReference type="GO" id="GO:0003677">
    <property type="term" value="F:DNA binding"/>
    <property type="evidence" value="ECO:0007669"/>
    <property type="project" value="UniProtKB-KW"/>
</dbReference>
<dbReference type="GO" id="GO:0005634">
    <property type="term" value="C:nucleus"/>
    <property type="evidence" value="ECO:0007669"/>
    <property type="project" value="InterPro"/>
</dbReference>
<keyword evidence="4" id="KW-0479">Metal-binding</keyword>
<sequence>MYGVTREFIILFTLQLDQDPGVTPIELQPRTHEIQSTTILSTKGCVMRPHAIEDAEMFAGIWASEGTANEGHLQLDLDMFAYQHESVAPRSRAPAPHFKLRSSCDACGEAKTKCDRSRPACLRCVSQGVKCVYGVSRKTGKPPRRRPPVASPSEPETTGTMGTNVDLMFGLAKGALAINSDFFASDLGFQAGFPFDGLGDLGVVMRSPSDHDTAAPTWQCGSTATQKPVEKSKDIMRVLYCANPSTPIPDGVPARTLDLGSVLTRSRDIVGRLELLLKCPCARSPHMAMLYASILSRILLWYRQAAWNATTVGASSLSSIPPVLAAQEPMSVFSNSIVLKAGAAETADDKGGGVSVLAMPVMVGNFQTDDRNLQTALTNCLLLSELRKVSGLIEMFISVGKSELQVIGDACPLGEELGACQGDAALFASLGAWLRTEHGQIFKKARSGLSVLHENLPEPLFHEYRYARNMFGSLPTNWTANDDRSKFRGHRCGHELRSKPLKDLTEQVGARNGFGDYTNRVSTINPRHAGSTPRFALRSPTMFHSAPKLTMPGKLSSIKGAPNSAAPSPASEASLPLEKLAWTCTKNAIVVSQYLADHHQPQPSHEPDGPSSTLPKATPRSIQQARQTLMSSALELFQLAAGPSEFIPNLAPGTISYGDLAAATSKRASSGVVIPEARLRSIVRMVMTSALFREPEPNQIGHSATSALLTRDADVHSWASYLSTRSAPTALAMAAAHDRFTPASTVKNETAYNVAFNTEQPFFEHLALDAANMAEFAGYMRNVTTSEAMDVKHLVNGYQWADLGRGPVVDVGGSTGNTAIALARAFPELTFIVQGLPANAEAGHQAAEATLPAHVLSRIVFQGHDFTQPQPVADGAVYLLRMILHNWPDDAAVAILKNLVPVLAKGTARLLIMDTVMPTPRQVPCSVERVVRVRDMTMMQVFNSHERDLDQWKALLLAADEGLRLRQVIGPFGSAMSLLEIEMVGAAQEESPEEEIWEISG</sequence>
<keyword evidence="2" id="KW-0808">Transferase</keyword>
<evidence type="ECO:0000259" key="10">
    <source>
        <dbReference type="PROSITE" id="PS50048"/>
    </source>
</evidence>
<dbReference type="Gene3D" id="3.40.50.150">
    <property type="entry name" value="Vaccinia Virus protein VP39"/>
    <property type="match status" value="1"/>
</dbReference>
<accession>A0A4Z0YZK2</accession>
<feature type="domain" description="Zn(2)-C6 fungal-type" evidence="10">
    <location>
        <begin position="103"/>
        <end position="133"/>
    </location>
</feature>
<dbReference type="Proteomes" id="UP000297716">
    <property type="component" value="Unassembled WGS sequence"/>
</dbReference>
<gene>
    <name evidence="11" type="ORF">E0Z10_g6921</name>
</gene>
<feature type="compositionally biased region" description="Basic and acidic residues" evidence="9">
    <location>
        <begin position="599"/>
        <end position="608"/>
    </location>
</feature>
<evidence type="ECO:0000313" key="11">
    <source>
        <dbReference type="EMBL" id="TGJ81852.1"/>
    </source>
</evidence>
<dbReference type="SUPFAM" id="SSF53335">
    <property type="entry name" value="S-adenosyl-L-methionine-dependent methyltransferases"/>
    <property type="match status" value="1"/>
</dbReference>
<dbReference type="CDD" id="cd00067">
    <property type="entry name" value="GAL4"/>
    <property type="match status" value="1"/>
</dbReference>
<proteinExistence type="predicted"/>
<dbReference type="GO" id="GO:0045122">
    <property type="term" value="P:aflatoxin biosynthetic process"/>
    <property type="evidence" value="ECO:0007669"/>
    <property type="project" value="InterPro"/>
</dbReference>
<evidence type="ECO:0000256" key="3">
    <source>
        <dbReference type="ARBA" id="ARBA00022691"/>
    </source>
</evidence>
<dbReference type="PANTHER" id="PTHR43712">
    <property type="entry name" value="PUTATIVE (AFU_ORTHOLOGUE AFUA_4G14580)-RELATED"/>
    <property type="match status" value="1"/>
</dbReference>
<feature type="region of interest" description="Disordered" evidence="9">
    <location>
        <begin position="548"/>
        <end position="571"/>
    </location>
</feature>
<dbReference type="GO" id="GO:0000981">
    <property type="term" value="F:DNA-binding transcription factor activity, RNA polymerase II-specific"/>
    <property type="evidence" value="ECO:0007669"/>
    <property type="project" value="InterPro"/>
</dbReference>
<keyword evidence="5" id="KW-0805">Transcription regulation</keyword>
<evidence type="ECO:0000256" key="9">
    <source>
        <dbReference type="SAM" id="MobiDB-lite"/>
    </source>
</evidence>
<dbReference type="InterPro" id="IPR029063">
    <property type="entry name" value="SAM-dependent_MTases_sf"/>
</dbReference>
<dbReference type="InterPro" id="IPR036864">
    <property type="entry name" value="Zn2-C6_fun-type_DNA-bd_sf"/>
</dbReference>
<evidence type="ECO:0000256" key="7">
    <source>
        <dbReference type="ARBA" id="ARBA00023163"/>
    </source>
</evidence>
<dbReference type="PROSITE" id="PS51683">
    <property type="entry name" value="SAM_OMT_II"/>
    <property type="match status" value="1"/>
</dbReference>
<dbReference type="PROSITE" id="PS50048">
    <property type="entry name" value="ZN2_CY6_FUNGAL_2"/>
    <property type="match status" value="1"/>
</dbReference>
<evidence type="ECO:0000256" key="5">
    <source>
        <dbReference type="ARBA" id="ARBA00023015"/>
    </source>
</evidence>
<dbReference type="Pfam" id="PF00172">
    <property type="entry name" value="Zn_clus"/>
    <property type="match status" value="1"/>
</dbReference>
<feature type="region of interest" description="Disordered" evidence="9">
    <location>
        <begin position="599"/>
        <end position="623"/>
    </location>
</feature>
<keyword evidence="6" id="KW-0238">DNA-binding</keyword>
<dbReference type="Gene3D" id="4.10.240.10">
    <property type="entry name" value="Zn(2)-C6 fungal-type DNA-binding domain"/>
    <property type="match status" value="1"/>
</dbReference>
<dbReference type="AlphaFoldDB" id="A0A4Z0YZK2"/>
<keyword evidence="3" id="KW-0949">S-adenosyl-L-methionine</keyword>
<dbReference type="STRING" id="37992.A0A4Z0YZK2"/>
<feature type="compositionally biased region" description="Polar residues" evidence="9">
    <location>
        <begin position="610"/>
        <end position="623"/>
    </location>
</feature>
<comment type="caution">
    <text evidence="11">The sequence shown here is derived from an EMBL/GenBank/DDBJ whole genome shotgun (WGS) entry which is preliminary data.</text>
</comment>
<feature type="region of interest" description="Disordered" evidence="9">
    <location>
        <begin position="136"/>
        <end position="161"/>
    </location>
</feature>
<reference evidence="11 12" key="1">
    <citation type="submission" date="2019-03" db="EMBL/GenBank/DDBJ databases">
        <title>Draft genome sequence of Xylaria hypoxylon DSM 108379, a ubiquitous saprotrophic-parasitic fungi on hardwood.</title>
        <authorList>
            <person name="Buettner E."/>
            <person name="Leonhardt S."/>
            <person name="Gebauer A.M."/>
            <person name="Liers C."/>
            <person name="Hofrichter M."/>
            <person name="Kellner H."/>
        </authorList>
    </citation>
    <scope>NUCLEOTIDE SEQUENCE [LARGE SCALE GENOMIC DNA]</scope>
    <source>
        <strain evidence="11 12">DSM 108379</strain>
    </source>
</reference>
<keyword evidence="8" id="KW-0539">Nucleus</keyword>
<feature type="compositionally biased region" description="Low complexity" evidence="9">
    <location>
        <begin position="561"/>
        <end position="571"/>
    </location>
</feature>
<dbReference type="GO" id="GO:0032259">
    <property type="term" value="P:methylation"/>
    <property type="evidence" value="ECO:0007669"/>
    <property type="project" value="UniProtKB-KW"/>
</dbReference>
<dbReference type="OrthoDB" id="2328572at2759"/>
<feature type="compositionally biased region" description="Basic residues" evidence="9">
    <location>
        <begin position="138"/>
        <end position="147"/>
    </location>
</feature>
<evidence type="ECO:0000256" key="8">
    <source>
        <dbReference type="ARBA" id="ARBA00023242"/>
    </source>
</evidence>
<dbReference type="GO" id="GO:0008171">
    <property type="term" value="F:O-methyltransferase activity"/>
    <property type="evidence" value="ECO:0007669"/>
    <property type="project" value="InterPro"/>
</dbReference>
<dbReference type="InterPro" id="IPR001077">
    <property type="entry name" value="COMT_C"/>
</dbReference>
<evidence type="ECO:0000313" key="12">
    <source>
        <dbReference type="Proteomes" id="UP000297716"/>
    </source>
</evidence>
<dbReference type="GO" id="GO:0008270">
    <property type="term" value="F:zinc ion binding"/>
    <property type="evidence" value="ECO:0007669"/>
    <property type="project" value="InterPro"/>
</dbReference>
<name>A0A4Z0YZK2_9PEZI</name>
<evidence type="ECO:0000256" key="6">
    <source>
        <dbReference type="ARBA" id="ARBA00023125"/>
    </source>
</evidence>
<keyword evidence="7" id="KW-0804">Transcription</keyword>
<dbReference type="InterPro" id="IPR016461">
    <property type="entry name" value="COMT-like"/>
</dbReference>
<dbReference type="Pfam" id="PF00891">
    <property type="entry name" value="Methyltransf_2"/>
    <property type="match status" value="1"/>
</dbReference>
<dbReference type="InterPro" id="IPR001138">
    <property type="entry name" value="Zn2Cys6_DnaBD"/>
</dbReference>
<keyword evidence="12" id="KW-1185">Reference proteome</keyword>
<dbReference type="Pfam" id="PF08493">
    <property type="entry name" value="AflR"/>
    <property type="match status" value="1"/>
</dbReference>
<dbReference type="SUPFAM" id="SSF57701">
    <property type="entry name" value="Zn2/Cys6 DNA-binding domain"/>
    <property type="match status" value="1"/>
</dbReference>
<protein>
    <recommendedName>
        <fullName evidence="10">Zn(2)-C6 fungal-type domain-containing protein</fullName>
    </recommendedName>
</protein>
<dbReference type="EMBL" id="SKBN01000151">
    <property type="protein sequence ID" value="TGJ81852.1"/>
    <property type="molecule type" value="Genomic_DNA"/>
</dbReference>
<evidence type="ECO:0000256" key="1">
    <source>
        <dbReference type="ARBA" id="ARBA00022603"/>
    </source>
</evidence>
<dbReference type="PRINTS" id="PR00755">
    <property type="entry name" value="AFLATOXINBRP"/>
</dbReference>
<organism evidence="11 12">
    <name type="scientific">Xylaria hypoxylon</name>
    <dbReference type="NCBI Taxonomy" id="37992"/>
    <lineage>
        <taxon>Eukaryota</taxon>
        <taxon>Fungi</taxon>
        <taxon>Dikarya</taxon>
        <taxon>Ascomycota</taxon>
        <taxon>Pezizomycotina</taxon>
        <taxon>Sordariomycetes</taxon>
        <taxon>Xylariomycetidae</taxon>
        <taxon>Xylariales</taxon>
        <taxon>Xylariaceae</taxon>
        <taxon>Xylaria</taxon>
    </lineage>
</organism>
<dbReference type="SMART" id="SM00066">
    <property type="entry name" value="GAL4"/>
    <property type="match status" value="1"/>
</dbReference>